<keyword evidence="5 6" id="KW-0694">RNA-binding</keyword>
<evidence type="ECO:0000256" key="6">
    <source>
        <dbReference type="HAMAP-Rule" id="MF_01595"/>
    </source>
</evidence>
<dbReference type="Gene3D" id="3.30.230.70">
    <property type="entry name" value="GHMP Kinase, N-terminal domain"/>
    <property type="match status" value="2"/>
</dbReference>
<dbReference type="InterPro" id="IPR036345">
    <property type="entry name" value="ExoRNase_PH_dom2_sf"/>
</dbReference>
<protein>
    <recommendedName>
        <fullName evidence="6">Polyribonucleotide nucleotidyltransferase</fullName>
        <ecNumber evidence="6">2.7.7.8</ecNumber>
    </recommendedName>
    <alternativeName>
        <fullName evidence="6">Polynucleotide phosphorylase</fullName>
        <shortName evidence="6">PNPase</shortName>
    </alternativeName>
</protein>
<comment type="similarity">
    <text evidence="1 6">Belongs to the polyribonucleotide nucleotidyltransferase family.</text>
</comment>
<dbReference type="Gene3D" id="3.30.1370.10">
    <property type="entry name" value="K Homology domain, type 1"/>
    <property type="match status" value="1"/>
</dbReference>
<dbReference type="NCBIfam" id="TIGR03591">
    <property type="entry name" value="polynuc_phos"/>
    <property type="match status" value="1"/>
</dbReference>
<dbReference type="GO" id="GO:0000287">
    <property type="term" value="F:magnesium ion binding"/>
    <property type="evidence" value="ECO:0007669"/>
    <property type="project" value="UniProtKB-UniRule"/>
</dbReference>
<keyword evidence="3 6" id="KW-0548">Nucleotidyltransferase</keyword>
<reference evidence="8 9" key="1">
    <citation type="submission" date="2017-11" db="EMBL/GenBank/DDBJ databases">
        <title>Comparative genomic analysis of Holospora spp., intranuclear symbionts of paramecia.</title>
        <authorList>
            <person name="Garushyants S.K."/>
            <person name="Beliavskaya A."/>
            <person name="Malko D.B."/>
            <person name="Logacheva M.D."/>
            <person name="Rautian M.S."/>
            <person name="Gelfand M.S."/>
        </authorList>
    </citation>
    <scope>NUCLEOTIDE SEQUENCE [LARGE SCALE GENOMIC DNA]</scope>
    <source>
        <strain evidence="9">02AZ16</strain>
    </source>
</reference>
<evidence type="ECO:0000256" key="1">
    <source>
        <dbReference type="ARBA" id="ARBA00007404"/>
    </source>
</evidence>
<keyword evidence="4 6" id="KW-0460">Magnesium</keyword>
<comment type="caution">
    <text evidence="8">The sequence shown here is derived from an EMBL/GenBank/DDBJ whole genome shotgun (WGS) entry which is preliminary data.</text>
</comment>
<feature type="binding site" evidence="6">
    <location>
        <position position="485"/>
    </location>
    <ligand>
        <name>Mg(2+)</name>
        <dbReference type="ChEBI" id="CHEBI:18420"/>
    </ligand>
</feature>
<evidence type="ECO:0000256" key="5">
    <source>
        <dbReference type="ARBA" id="ARBA00022884"/>
    </source>
</evidence>
<accession>A0A2S5R8N3</accession>
<feature type="binding site" evidence="6">
    <location>
        <position position="491"/>
    </location>
    <ligand>
        <name>Mg(2+)</name>
        <dbReference type="ChEBI" id="CHEBI:18420"/>
    </ligand>
</feature>
<comment type="subcellular location">
    <subcellularLocation>
        <location evidence="6">Cytoplasm</location>
    </subcellularLocation>
</comment>
<dbReference type="SUPFAM" id="SSF54211">
    <property type="entry name" value="Ribosomal protein S5 domain 2-like"/>
    <property type="match status" value="2"/>
</dbReference>
<dbReference type="SMART" id="SM00322">
    <property type="entry name" value="KH"/>
    <property type="match status" value="1"/>
</dbReference>
<evidence type="ECO:0000313" key="8">
    <source>
        <dbReference type="EMBL" id="PPE03495.1"/>
    </source>
</evidence>
<dbReference type="NCBIfam" id="NF008805">
    <property type="entry name" value="PRK11824.1"/>
    <property type="match status" value="1"/>
</dbReference>
<dbReference type="PROSITE" id="PS50126">
    <property type="entry name" value="S1"/>
    <property type="match status" value="1"/>
</dbReference>
<dbReference type="GO" id="GO:0006396">
    <property type="term" value="P:RNA processing"/>
    <property type="evidence" value="ECO:0007669"/>
    <property type="project" value="InterPro"/>
</dbReference>
<dbReference type="Pfam" id="PF01138">
    <property type="entry name" value="RNase_PH"/>
    <property type="match status" value="2"/>
</dbReference>
<dbReference type="GO" id="GO:0005829">
    <property type="term" value="C:cytosol"/>
    <property type="evidence" value="ECO:0007669"/>
    <property type="project" value="TreeGrafter"/>
</dbReference>
<dbReference type="InterPro" id="IPR003029">
    <property type="entry name" value="S1_domain"/>
</dbReference>
<gene>
    <name evidence="6" type="primary">pnp</name>
    <name evidence="8" type="ORF">HCUR_01034</name>
</gene>
<dbReference type="PANTHER" id="PTHR11252">
    <property type="entry name" value="POLYRIBONUCLEOTIDE NUCLEOTIDYLTRANSFERASE"/>
    <property type="match status" value="1"/>
</dbReference>
<dbReference type="SUPFAM" id="SSF46915">
    <property type="entry name" value="Polynucleotide phosphorylase/guanosine pentaphosphate synthase (PNPase/GPSI), domain 3"/>
    <property type="match status" value="1"/>
</dbReference>
<feature type="domain" description="S1 motif" evidence="7">
    <location>
        <begin position="622"/>
        <end position="691"/>
    </location>
</feature>
<dbReference type="AlphaFoldDB" id="A0A2S5R8N3"/>
<dbReference type="SUPFAM" id="SSF55666">
    <property type="entry name" value="Ribonuclease PH domain 2-like"/>
    <property type="match status" value="2"/>
</dbReference>
<organism evidence="8 9">
    <name type="scientific">Holospora curviuscula</name>
    <dbReference type="NCBI Taxonomy" id="1082868"/>
    <lineage>
        <taxon>Bacteria</taxon>
        <taxon>Pseudomonadati</taxon>
        <taxon>Pseudomonadota</taxon>
        <taxon>Alphaproteobacteria</taxon>
        <taxon>Holosporales</taxon>
        <taxon>Holosporaceae</taxon>
        <taxon>Holospora</taxon>
    </lineage>
</organism>
<evidence type="ECO:0000256" key="2">
    <source>
        <dbReference type="ARBA" id="ARBA00022679"/>
    </source>
</evidence>
<name>A0A2S5R8N3_9PROT</name>
<dbReference type="Proteomes" id="UP000239425">
    <property type="component" value="Unassembled WGS sequence"/>
</dbReference>
<dbReference type="Gene3D" id="2.40.50.140">
    <property type="entry name" value="Nucleic acid-binding proteins"/>
    <property type="match status" value="1"/>
</dbReference>
<dbReference type="GO" id="GO:0004654">
    <property type="term" value="F:polyribonucleotide nucleotidyltransferase activity"/>
    <property type="evidence" value="ECO:0007669"/>
    <property type="project" value="UniProtKB-UniRule"/>
</dbReference>
<evidence type="ECO:0000256" key="4">
    <source>
        <dbReference type="ARBA" id="ARBA00022842"/>
    </source>
</evidence>
<dbReference type="InterPro" id="IPR036612">
    <property type="entry name" value="KH_dom_type_1_sf"/>
</dbReference>
<dbReference type="CDD" id="cd11364">
    <property type="entry name" value="RNase_PH_PNPase_2"/>
    <property type="match status" value="1"/>
</dbReference>
<keyword evidence="2 6" id="KW-0808">Transferase</keyword>
<dbReference type="InterPro" id="IPR036456">
    <property type="entry name" value="PNPase_PH_RNA-bd_sf"/>
</dbReference>
<evidence type="ECO:0000256" key="3">
    <source>
        <dbReference type="ARBA" id="ARBA00022695"/>
    </source>
</evidence>
<dbReference type="SMART" id="SM00316">
    <property type="entry name" value="S1"/>
    <property type="match status" value="1"/>
</dbReference>
<comment type="catalytic activity">
    <reaction evidence="6">
        <text>RNA(n+1) + phosphate = RNA(n) + a ribonucleoside 5'-diphosphate</text>
        <dbReference type="Rhea" id="RHEA:22096"/>
        <dbReference type="Rhea" id="RHEA-COMP:14527"/>
        <dbReference type="Rhea" id="RHEA-COMP:17342"/>
        <dbReference type="ChEBI" id="CHEBI:43474"/>
        <dbReference type="ChEBI" id="CHEBI:57930"/>
        <dbReference type="ChEBI" id="CHEBI:140395"/>
        <dbReference type="EC" id="2.7.7.8"/>
    </reaction>
</comment>
<dbReference type="GO" id="GO:0003723">
    <property type="term" value="F:RNA binding"/>
    <property type="evidence" value="ECO:0007669"/>
    <property type="project" value="UniProtKB-UniRule"/>
</dbReference>
<dbReference type="CDD" id="cd02393">
    <property type="entry name" value="KH-I_PNPase"/>
    <property type="match status" value="1"/>
</dbReference>
<evidence type="ECO:0000313" key="9">
    <source>
        <dbReference type="Proteomes" id="UP000239425"/>
    </source>
</evidence>
<sequence length="693" mass="76291">MIMESPFFNIISKEIEWVGFPLTLEVGRIARRALGAVTVRHRDTVILCTVCVGKAYPLGSGFPLSVYYQEKFSSAGRIPGGFIKREGKPSEYETLVSRYIDRMLRPLFPKHFCHEIQIVCTVLSYDTETDPGVLSMIGASAAVAVSGLPVQEISSGVRVGYHKGEFILHTFNGGFDLLMGATPSGPSMVECQASACDEAFILEALKFGHQALKPIFEGILWLKSAVSPVSFMGESLEHKLLEFPQVFQNALDEACEVSDTEDRSVRLERALSSWKEFCHENQGIKASEHLEGYFYNKWRETARAYIVHQKKRLDGRSWDEIRPIICEVGLLPRCHGSALFTRGKTQALVTVTLGSRQEDSQMIERLSGVEREYFMLHYSFPPYAVGEVGKMFAPGRREIGHGRLAQKALVSLLPKDLSCTVRLVSEITESYGSSSMATVCGASIALMDAGIQLTAPVAGIAMGLISGGTPSEEDVILWDISGTEDFLGDMDFKVAGSAQGVTALQVDLKIRALTFDIIERTLAQAKVGRLQILRIMEQQTISTPRDAVSVHAPRMSHIKIPVDKIRDLVGPGGKHIKQLCDASQSKIDIGEDGKVSIFSYRAEDAEFALKAIQRLTQGPVIGNIYDGVVKKLLDFGAFVNFGFPQDGLVHVTEIVVGKRLSHPSEYLKEGQAVQVRVLDVDKSGKIQLSIRQV</sequence>
<dbReference type="InterPro" id="IPR001247">
    <property type="entry name" value="ExoRNase_PH_dom1"/>
</dbReference>
<keyword evidence="6" id="KW-0479">Metal-binding</keyword>
<dbReference type="EMBL" id="PHHC01000096">
    <property type="protein sequence ID" value="PPE03495.1"/>
    <property type="molecule type" value="Genomic_DNA"/>
</dbReference>
<dbReference type="PIRSF" id="PIRSF005499">
    <property type="entry name" value="PNPase"/>
    <property type="match status" value="1"/>
</dbReference>
<dbReference type="InterPro" id="IPR004088">
    <property type="entry name" value="KH_dom_type_1"/>
</dbReference>
<dbReference type="Pfam" id="PF00575">
    <property type="entry name" value="S1"/>
    <property type="match status" value="1"/>
</dbReference>
<proteinExistence type="inferred from homology"/>
<evidence type="ECO:0000259" key="7">
    <source>
        <dbReference type="PROSITE" id="PS50126"/>
    </source>
</evidence>
<dbReference type="InterPro" id="IPR020568">
    <property type="entry name" value="Ribosomal_Su5_D2-typ_SF"/>
</dbReference>
<dbReference type="InterPro" id="IPR012340">
    <property type="entry name" value="NA-bd_OB-fold"/>
</dbReference>
<keyword evidence="6" id="KW-0963">Cytoplasm</keyword>
<dbReference type="SUPFAM" id="SSF50249">
    <property type="entry name" value="Nucleic acid-binding proteins"/>
    <property type="match status" value="1"/>
</dbReference>
<dbReference type="GO" id="GO:0000175">
    <property type="term" value="F:3'-5'-RNA exonuclease activity"/>
    <property type="evidence" value="ECO:0007669"/>
    <property type="project" value="TreeGrafter"/>
</dbReference>
<dbReference type="SUPFAM" id="SSF54791">
    <property type="entry name" value="Eukaryotic type KH-domain (KH-domain type I)"/>
    <property type="match status" value="1"/>
</dbReference>
<dbReference type="InterPro" id="IPR004087">
    <property type="entry name" value="KH_dom"/>
</dbReference>
<dbReference type="InterPro" id="IPR027408">
    <property type="entry name" value="PNPase/RNase_PH_dom_sf"/>
</dbReference>
<dbReference type="Pfam" id="PF00013">
    <property type="entry name" value="KH_1"/>
    <property type="match status" value="1"/>
</dbReference>
<dbReference type="GO" id="GO:0006402">
    <property type="term" value="P:mRNA catabolic process"/>
    <property type="evidence" value="ECO:0007669"/>
    <property type="project" value="UniProtKB-UniRule"/>
</dbReference>
<comment type="function">
    <text evidence="6">Involved in mRNA degradation. Catalyzes the phosphorolysis of single-stranded polyribonucleotides processively in the 3'- to 5'-direction.</text>
</comment>
<dbReference type="FunFam" id="3.30.1370.10:FF:000001">
    <property type="entry name" value="Polyribonucleotide nucleotidyltransferase"/>
    <property type="match status" value="1"/>
</dbReference>
<keyword evidence="9" id="KW-1185">Reference proteome</keyword>
<dbReference type="EC" id="2.7.7.8" evidence="6"/>
<dbReference type="PANTHER" id="PTHR11252:SF0">
    <property type="entry name" value="POLYRIBONUCLEOTIDE NUCLEOTIDYLTRANSFERASE 1, MITOCHONDRIAL"/>
    <property type="match status" value="1"/>
</dbReference>
<dbReference type="HAMAP" id="MF_01595">
    <property type="entry name" value="PNPase"/>
    <property type="match status" value="1"/>
</dbReference>
<dbReference type="InterPro" id="IPR012162">
    <property type="entry name" value="PNPase"/>
</dbReference>
<dbReference type="PROSITE" id="PS50084">
    <property type="entry name" value="KH_TYPE_1"/>
    <property type="match status" value="1"/>
</dbReference>
<comment type="cofactor">
    <cofactor evidence="6">
        <name>Mg(2+)</name>
        <dbReference type="ChEBI" id="CHEBI:18420"/>
    </cofactor>
</comment>